<proteinExistence type="predicted"/>
<evidence type="ECO:0000256" key="1">
    <source>
        <dbReference type="SAM" id="MobiDB-lite"/>
    </source>
</evidence>
<reference evidence="3" key="1">
    <citation type="journal article" date="2019" name="Int. J. Syst. Evol. Microbiol.">
        <title>The Global Catalogue of Microorganisms (GCM) 10K type strain sequencing project: providing services to taxonomists for standard genome sequencing and annotation.</title>
        <authorList>
            <consortium name="The Broad Institute Genomics Platform"/>
            <consortium name="The Broad Institute Genome Sequencing Center for Infectious Disease"/>
            <person name="Wu L."/>
            <person name="Ma J."/>
        </authorList>
    </citation>
    <scope>NUCLEOTIDE SEQUENCE [LARGE SCALE GENOMIC DNA]</scope>
    <source>
        <strain evidence="3">CCUG 60559</strain>
    </source>
</reference>
<keyword evidence="3" id="KW-1185">Reference proteome</keyword>
<organism evidence="2 3">
    <name type="scientific">Marinobacter aromaticivorans</name>
    <dbReference type="NCBI Taxonomy" id="1494078"/>
    <lineage>
        <taxon>Bacteria</taxon>
        <taxon>Pseudomonadati</taxon>
        <taxon>Pseudomonadota</taxon>
        <taxon>Gammaproteobacteria</taxon>
        <taxon>Pseudomonadales</taxon>
        <taxon>Marinobacteraceae</taxon>
        <taxon>Marinobacter</taxon>
    </lineage>
</organism>
<dbReference type="RefSeq" id="WP_318276871.1">
    <property type="nucleotide sequence ID" value="NZ_JBHTBD010000005.1"/>
</dbReference>
<name>A0ABW2IYE5_9GAMM</name>
<gene>
    <name evidence="2" type="ORF">ACFQQA_13745</name>
</gene>
<sequence length="109" mass="12335">MKNVVKIRENVMDYGESVQKVLLRKIRKAEQELRQLKLDYCRFVFGLTHRSKVVSEGNRYLVLSVDVDSMASTEEGGFTRPVVEGVPADKPDQAEPVRLGTGWVLDQPS</sequence>
<protein>
    <submittedName>
        <fullName evidence="2">Uncharacterized protein</fullName>
    </submittedName>
</protein>
<evidence type="ECO:0000313" key="3">
    <source>
        <dbReference type="Proteomes" id="UP001596506"/>
    </source>
</evidence>
<accession>A0ABW2IYE5</accession>
<dbReference type="Proteomes" id="UP001596506">
    <property type="component" value="Unassembled WGS sequence"/>
</dbReference>
<feature type="region of interest" description="Disordered" evidence="1">
    <location>
        <begin position="78"/>
        <end position="109"/>
    </location>
</feature>
<comment type="caution">
    <text evidence="2">The sequence shown here is derived from an EMBL/GenBank/DDBJ whole genome shotgun (WGS) entry which is preliminary data.</text>
</comment>
<evidence type="ECO:0000313" key="2">
    <source>
        <dbReference type="EMBL" id="MFC7295785.1"/>
    </source>
</evidence>
<dbReference type="EMBL" id="JBHTBD010000005">
    <property type="protein sequence ID" value="MFC7295785.1"/>
    <property type="molecule type" value="Genomic_DNA"/>
</dbReference>